<keyword evidence="1" id="KW-0472">Membrane</keyword>
<keyword evidence="1" id="KW-0812">Transmembrane</keyword>
<organism evidence="2">
    <name type="scientific">Culex pipiens</name>
    <name type="common">House mosquito</name>
    <dbReference type="NCBI Taxonomy" id="7175"/>
    <lineage>
        <taxon>Eukaryota</taxon>
        <taxon>Metazoa</taxon>
        <taxon>Ecdysozoa</taxon>
        <taxon>Arthropoda</taxon>
        <taxon>Hexapoda</taxon>
        <taxon>Insecta</taxon>
        <taxon>Pterygota</taxon>
        <taxon>Neoptera</taxon>
        <taxon>Endopterygota</taxon>
        <taxon>Diptera</taxon>
        <taxon>Nematocera</taxon>
        <taxon>Culicoidea</taxon>
        <taxon>Culicidae</taxon>
        <taxon>Culicinae</taxon>
        <taxon>Culicini</taxon>
        <taxon>Culex</taxon>
        <taxon>Culex</taxon>
    </lineage>
</organism>
<dbReference type="AlphaFoldDB" id="A0A8D8C0T2"/>
<sequence>MFVQILHVFVIFFMFICFKLTRTKTAVLSCSVLSRLVFPPWIATRINPRVVSVSCLHVFCVIYFTVFCFKFNLNLRICVRLPSVYPEPQIFHLQSSQSS</sequence>
<proteinExistence type="predicted"/>
<feature type="transmembrane region" description="Helical" evidence="1">
    <location>
        <begin position="6"/>
        <end position="21"/>
    </location>
</feature>
<protein>
    <submittedName>
        <fullName evidence="2">(northern house mosquito) hypothetical protein</fullName>
    </submittedName>
</protein>
<keyword evidence="1" id="KW-1133">Transmembrane helix</keyword>
<evidence type="ECO:0000313" key="2">
    <source>
        <dbReference type="EMBL" id="CAG6483295.1"/>
    </source>
</evidence>
<feature type="transmembrane region" description="Helical" evidence="1">
    <location>
        <begin position="50"/>
        <end position="73"/>
    </location>
</feature>
<accession>A0A8D8C0T2</accession>
<dbReference type="EMBL" id="HBUE01095798">
    <property type="protein sequence ID" value="CAG6483295.1"/>
    <property type="molecule type" value="Transcribed_RNA"/>
</dbReference>
<evidence type="ECO:0000256" key="1">
    <source>
        <dbReference type="SAM" id="Phobius"/>
    </source>
</evidence>
<reference evidence="2" key="1">
    <citation type="submission" date="2021-05" db="EMBL/GenBank/DDBJ databases">
        <authorList>
            <person name="Alioto T."/>
            <person name="Alioto T."/>
            <person name="Gomez Garrido J."/>
        </authorList>
    </citation>
    <scope>NUCLEOTIDE SEQUENCE</scope>
</reference>
<name>A0A8D8C0T2_CULPI</name>